<dbReference type="EMBL" id="JAYKXN010000003">
    <property type="protein sequence ID" value="KAK7303060.1"/>
    <property type="molecule type" value="Genomic_DNA"/>
</dbReference>
<organism evidence="2 3">
    <name type="scientific">Clitoria ternatea</name>
    <name type="common">Butterfly pea</name>
    <dbReference type="NCBI Taxonomy" id="43366"/>
    <lineage>
        <taxon>Eukaryota</taxon>
        <taxon>Viridiplantae</taxon>
        <taxon>Streptophyta</taxon>
        <taxon>Embryophyta</taxon>
        <taxon>Tracheophyta</taxon>
        <taxon>Spermatophyta</taxon>
        <taxon>Magnoliopsida</taxon>
        <taxon>eudicotyledons</taxon>
        <taxon>Gunneridae</taxon>
        <taxon>Pentapetalae</taxon>
        <taxon>rosids</taxon>
        <taxon>fabids</taxon>
        <taxon>Fabales</taxon>
        <taxon>Fabaceae</taxon>
        <taxon>Papilionoideae</taxon>
        <taxon>50 kb inversion clade</taxon>
        <taxon>NPAAA clade</taxon>
        <taxon>indigoferoid/millettioid clade</taxon>
        <taxon>Phaseoleae</taxon>
        <taxon>Clitoria</taxon>
    </lineage>
</organism>
<dbReference type="PANTHER" id="PTHR11802:SF29">
    <property type="entry name" value="SERINE CARBOXYPEPTIDASE-LIKE 19"/>
    <property type="match status" value="1"/>
</dbReference>
<dbReference type="Proteomes" id="UP001359559">
    <property type="component" value="Unassembled WGS sequence"/>
</dbReference>
<accession>A0AAN9JPI3</accession>
<dbReference type="GO" id="GO:0006508">
    <property type="term" value="P:proteolysis"/>
    <property type="evidence" value="ECO:0007669"/>
    <property type="project" value="InterPro"/>
</dbReference>
<dbReference type="Pfam" id="PF00450">
    <property type="entry name" value="Peptidase_S10"/>
    <property type="match status" value="1"/>
</dbReference>
<proteinExistence type="inferred from homology"/>
<dbReference type="Gene3D" id="3.40.50.1820">
    <property type="entry name" value="alpha/beta hydrolase"/>
    <property type="match status" value="1"/>
</dbReference>
<evidence type="ECO:0000256" key="1">
    <source>
        <dbReference type="ARBA" id="ARBA00009431"/>
    </source>
</evidence>
<comment type="caution">
    <text evidence="2">The sequence shown here is derived from an EMBL/GenBank/DDBJ whole genome shotgun (WGS) entry which is preliminary data.</text>
</comment>
<keyword evidence="3" id="KW-1185">Reference proteome</keyword>
<evidence type="ECO:0000313" key="3">
    <source>
        <dbReference type="Proteomes" id="UP001359559"/>
    </source>
</evidence>
<dbReference type="PRINTS" id="PR00724">
    <property type="entry name" value="CRBOXYPTASEC"/>
</dbReference>
<name>A0AAN9JPI3_CLITE</name>
<dbReference type="InterPro" id="IPR029058">
    <property type="entry name" value="AB_hydrolase_fold"/>
</dbReference>
<dbReference type="GO" id="GO:0019748">
    <property type="term" value="P:secondary metabolic process"/>
    <property type="evidence" value="ECO:0007669"/>
    <property type="project" value="TreeGrafter"/>
</dbReference>
<gene>
    <name evidence="2" type="ORF">RJT34_13959</name>
</gene>
<protein>
    <submittedName>
        <fullName evidence="2">Uncharacterized protein</fullName>
    </submittedName>
</protein>
<comment type="similarity">
    <text evidence="1">Belongs to the peptidase S10 family.</text>
</comment>
<dbReference type="GO" id="GO:0004185">
    <property type="term" value="F:serine-type carboxypeptidase activity"/>
    <property type="evidence" value="ECO:0007669"/>
    <property type="project" value="InterPro"/>
</dbReference>
<dbReference type="PANTHER" id="PTHR11802">
    <property type="entry name" value="SERINE PROTEASE FAMILY S10 SERINE CARBOXYPEPTIDASE"/>
    <property type="match status" value="1"/>
</dbReference>
<dbReference type="InterPro" id="IPR001563">
    <property type="entry name" value="Peptidase_S10"/>
</dbReference>
<evidence type="ECO:0000313" key="2">
    <source>
        <dbReference type="EMBL" id="KAK7303060.1"/>
    </source>
</evidence>
<dbReference type="GO" id="GO:0016747">
    <property type="term" value="F:acyltransferase activity, transferring groups other than amino-acyl groups"/>
    <property type="evidence" value="ECO:0007669"/>
    <property type="project" value="TreeGrafter"/>
</dbReference>
<sequence length="230" mass="25360">MLRERRQGALKMAKFSSSYGACDSVCRGILLPLILSSLISFQLASCGTIVKFLAGFEGPLPFVLETGYIGVGEGEDVQAFYYFIESENNPNEDPLMLWLTGGPGCSAFSGLALEIGPLIFKKEEYNGSLPNLILRAHSWTKVSSIIFVDLPVSTGFTYARTDAAAQRSDWILVHQVHEFLRKWLIDHPKFLANEVYIGGDSYSGIPIPAIVQEISQGIKHLYFLMSGSNI</sequence>
<reference evidence="2 3" key="1">
    <citation type="submission" date="2024-01" db="EMBL/GenBank/DDBJ databases">
        <title>The genomes of 5 underutilized Papilionoideae crops provide insights into root nodulation and disease resistance.</title>
        <authorList>
            <person name="Yuan L."/>
        </authorList>
    </citation>
    <scope>NUCLEOTIDE SEQUENCE [LARGE SCALE GENOMIC DNA]</scope>
    <source>
        <strain evidence="2">LY-2023</strain>
        <tissue evidence="2">Leaf</tissue>
    </source>
</reference>
<dbReference type="SUPFAM" id="SSF53474">
    <property type="entry name" value="alpha/beta-Hydrolases"/>
    <property type="match status" value="1"/>
</dbReference>
<dbReference type="AlphaFoldDB" id="A0AAN9JPI3"/>